<dbReference type="PIRSF" id="PIRSF037434">
    <property type="entry name" value="STHK_ChrS"/>
    <property type="match status" value="1"/>
</dbReference>
<dbReference type="InterPro" id="IPR036890">
    <property type="entry name" value="HATPase_C_sf"/>
</dbReference>
<proteinExistence type="predicted"/>
<keyword evidence="8" id="KW-0902">Two-component regulatory system</keyword>
<dbReference type="PROSITE" id="PS50109">
    <property type="entry name" value="HIS_KIN"/>
    <property type="match status" value="1"/>
</dbReference>
<keyword evidence="5" id="KW-0547">Nucleotide-binding</keyword>
<keyword evidence="9" id="KW-0812">Transmembrane</keyword>
<name>A0ABP7S9B5_9PSEU</name>
<feature type="transmembrane region" description="Helical" evidence="9">
    <location>
        <begin position="12"/>
        <end position="33"/>
    </location>
</feature>
<evidence type="ECO:0000256" key="3">
    <source>
        <dbReference type="ARBA" id="ARBA00022553"/>
    </source>
</evidence>
<evidence type="ECO:0000256" key="1">
    <source>
        <dbReference type="ARBA" id="ARBA00000085"/>
    </source>
</evidence>
<dbReference type="Pfam" id="PF02518">
    <property type="entry name" value="HATPase_c"/>
    <property type="match status" value="1"/>
</dbReference>
<reference evidence="12" key="1">
    <citation type="journal article" date="2019" name="Int. J. Syst. Evol. Microbiol.">
        <title>The Global Catalogue of Microorganisms (GCM) 10K type strain sequencing project: providing services to taxonomists for standard genome sequencing and annotation.</title>
        <authorList>
            <consortium name="The Broad Institute Genomics Platform"/>
            <consortium name="The Broad Institute Genome Sequencing Center for Infectious Disease"/>
            <person name="Wu L."/>
            <person name="Ma J."/>
        </authorList>
    </citation>
    <scope>NUCLEOTIDE SEQUENCE [LARGE SCALE GENOMIC DNA]</scope>
    <source>
        <strain evidence="12">JCM 17342</strain>
    </source>
</reference>
<accession>A0ABP7S9B5</accession>
<evidence type="ECO:0000313" key="11">
    <source>
        <dbReference type="EMBL" id="GAA4008190.1"/>
    </source>
</evidence>
<keyword evidence="7" id="KW-0067">ATP-binding</keyword>
<evidence type="ECO:0000313" key="12">
    <source>
        <dbReference type="Proteomes" id="UP001501747"/>
    </source>
</evidence>
<feature type="transmembrane region" description="Helical" evidence="9">
    <location>
        <begin position="40"/>
        <end position="63"/>
    </location>
</feature>
<dbReference type="Gene3D" id="3.30.565.10">
    <property type="entry name" value="Histidine kinase-like ATPase, C-terminal domain"/>
    <property type="match status" value="1"/>
</dbReference>
<feature type="transmembrane region" description="Helical" evidence="9">
    <location>
        <begin position="75"/>
        <end position="102"/>
    </location>
</feature>
<keyword evidence="9" id="KW-1133">Transmembrane helix</keyword>
<evidence type="ECO:0000256" key="8">
    <source>
        <dbReference type="ARBA" id="ARBA00023012"/>
    </source>
</evidence>
<evidence type="ECO:0000256" key="6">
    <source>
        <dbReference type="ARBA" id="ARBA00022777"/>
    </source>
</evidence>
<dbReference type="InterPro" id="IPR003594">
    <property type="entry name" value="HATPase_dom"/>
</dbReference>
<keyword evidence="12" id="KW-1185">Reference proteome</keyword>
<evidence type="ECO:0000256" key="9">
    <source>
        <dbReference type="SAM" id="Phobius"/>
    </source>
</evidence>
<sequence length="396" mass="41754">MSSSNDAWLNSAGGWHVGFAVIGLLTAGMAFPLSPPAHEIAAIFLLVVLSGWYAATGAEAIGAGMIRTGPARLGVVYLLGAVPLTLLILWFSSAGALVLFVLYPHIWMMLPTRWAAASTVTTVCAVGAIMVVREGFTPGAVLLVAGISAVCLLLGLGLGAWITRIIRQSTERASTLAELEATRAELAEVSHDAGVLAERERLAREIHDTLAQGFTSMVMMLQALEPEIDTDRAAAQRRRALLEEVARGNLAEARSLVALLTPTHLESAPLAEAVERLVVQVGRELGISATMRLHGERRQLATNHEVVLLRGTQEALANVRKHSGASSVVVELGYERDRVTLEVRDDGKGFDGTEHDGFGLAGMRARVAQVGGTMQLAAPSSGGVSLLVDLPTGGVA</sequence>
<dbReference type="PANTHER" id="PTHR24421">
    <property type="entry name" value="NITRATE/NITRITE SENSOR PROTEIN NARX-RELATED"/>
    <property type="match status" value="1"/>
</dbReference>
<feature type="transmembrane region" description="Helical" evidence="9">
    <location>
        <begin position="139"/>
        <end position="162"/>
    </location>
</feature>
<dbReference type="Proteomes" id="UP001501747">
    <property type="component" value="Unassembled WGS sequence"/>
</dbReference>
<dbReference type="EC" id="2.7.13.3" evidence="2"/>
<dbReference type="Gene3D" id="1.20.5.1930">
    <property type="match status" value="1"/>
</dbReference>
<dbReference type="CDD" id="cd16917">
    <property type="entry name" value="HATPase_UhpB-NarQ-NarX-like"/>
    <property type="match status" value="1"/>
</dbReference>
<dbReference type="InterPro" id="IPR011712">
    <property type="entry name" value="Sig_transdc_His_kin_sub3_dim/P"/>
</dbReference>
<feature type="transmembrane region" description="Helical" evidence="9">
    <location>
        <begin position="114"/>
        <end position="133"/>
    </location>
</feature>
<dbReference type="SMART" id="SM00387">
    <property type="entry name" value="HATPase_c"/>
    <property type="match status" value="1"/>
</dbReference>
<comment type="caution">
    <text evidence="11">The sequence shown here is derived from an EMBL/GenBank/DDBJ whole genome shotgun (WGS) entry which is preliminary data.</text>
</comment>
<dbReference type="SUPFAM" id="SSF55874">
    <property type="entry name" value="ATPase domain of HSP90 chaperone/DNA topoisomerase II/histidine kinase"/>
    <property type="match status" value="1"/>
</dbReference>
<gene>
    <name evidence="11" type="ORF">GCM10022247_32990</name>
</gene>
<dbReference type="InterPro" id="IPR017205">
    <property type="entry name" value="Sig_transdc_His_kinase_ChrS"/>
</dbReference>
<keyword evidence="4" id="KW-0808">Transferase</keyword>
<comment type="catalytic activity">
    <reaction evidence="1">
        <text>ATP + protein L-histidine = ADP + protein N-phospho-L-histidine.</text>
        <dbReference type="EC" id="2.7.13.3"/>
    </reaction>
</comment>
<dbReference type="Pfam" id="PF07730">
    <property type="entry name" value="HisKA_3"/>
    <property type="match status" value="1"/>
</dbReference>
<evidence type="ECO:0000256" key="4">
    <source>
        <dbReference type="ARBA" id="ARBA00022679"/>
    </source>
</evidence>
<dbReference type="EMBL" id="BAABAL010000009">
    <property type="protein sequence ID" value="GAA4008190.1"/>
    <property type="molecule type" value="Genomic_DNA"/>
</dbReference>
<keyword evidence="3" id="KW-0597">Phosphoprotein</keyword>
<dbReference type="GO" id="GO:0016301">
    <property type="term" value="F:kinase activity"/>
    <property type="evidence" value="ECO:0007669"/>
    <property type="project" value="UniProtKB-KW"/>
</dbReference>
<dbReference type="RefSeq" id="WP_344875601.1">
    <property type="nucleotide sequence ID" value="NZ_BAABAL010000009.1"/>
</dbReference>
<evidence type="ECO:0000256" key="2">
    <source>
        <dbReference type="ARBA" id="ARBA00012438"/>
    </source>
</evidence>
<dbReference type="InterPro" id="IPR005467">
    <property type="entry name" value="His_kinase_dom"/>
</dbReference>
<protein>
    <recommendedName>
        <fullName evidence="2">histidine kinase</fullName>
        <ecNumber evidence="2">2.7.13.3</ecNumber>
    </recommendedName>
</protein>
<evidence type="ECO:0000256" key="5">
    <source>
        <dbReference type="ARBA" id="ARBA00022741"/>
    </source>
</evidence>
<evidence type="ECO:0000259" key="10">
    <source>
        <dbReference type="PROSITE" id="PS50109"/>
    </source>
</evidence>
<evidence type="ECO:0000256" key="7">
    <source>
        <dbReference type="ARBA" id="ARBA00022840"/>
    </source>
</evidence>
<dbReference type="InterPro" id="IPR050482">
    <property type="entry name" value="Sensor_HK_TwoCompSys"/>
</dbReference>
<dbReference type="PANTHER" id="PTHR24421:SF10">
    <property type="entry name" value="NITRATE_NITRITE SENSOR PROTEIN NARQ"/>
    <property type="match status" value="1"/>
</dbReference>
<feature type="domain" description="Histidine kinase" evidence="10">
    <location>
        <begin position="205"/>
        <end position="394"/>
    </location>
</feature>
<keyword evidence="9" id="KW-0472">Membrane</keyword>
<organism evidence="11 12">
    <name type="scientific">Allokutzneria multivorans</name>
    <dbReference type="NCBI Taxonomy" id="1142134"/>
    <lineage>
        <taxon>Bacteria</taxon>
        <taxon>Bacillati</taxon>
        <taxon>Actinomycetota</taxon>
        <taxon>Actinomycetes</taxon>
        <taxon>Pseudonocardiales</taxon>
        <taxon>Pseudonocardiaceae</taxon>
        <taxon>Allokutzneria</taxon>
    </lineage>
</organism>
<keyword evidence="6 11" id="KW-0418">Kinase</keyword>